<name>A0A517Y5D2_9BACT</name>
<dbReference type="SUPFAM" id="SSF48371">
    <property type="entry name" value="ARM repeat"/>
    <property type="match status" value="2"/>
</dbReference>
<evidence type="ECO:0000313" key="2">
    <source>
        <dbReference type="EMBL" id="QDU25448.1"/>
    </source>
</evidence>
<feature type="region of interest" description="Disordered" evidence="1">
    <location>
        <begin position="520"/>
        <end position="553"/>
    </location>
</feature>
<sequence length="553" mass="61146">MAGIVSTLNYLAETENEAAVPVLLAALRAPQRHLQERSLRTLLHRTSVAAELEVLTRWHELSDRMRSLVAEKPGWLSGVIHQGLNSQTDQLVRNACEAALATRDYDQIPSLAAAAIDAKNVCNRRAAEVALLLAEMLFDELHAPRDYRVRRDPQLQRANLMPALERTADSVDRHQKLPLIEALLLLAERDTATVKRILQSPRDPSFPFVAKVLQRSSRTGVIRLLLSYLDDPHAPRSALEILARRRDLQFIRQLLRKIGNQPVQVVRNNLHRIDDLPWLADSGAVFAALSATEQPAAINLVTEANLPASQALQLLSLALQDGCAAGRRMAAAGLAKFQGNEADEIAWQALDDEDPLVRAQAVARMGTSATPTAIPRLLEMLDSPHQSEREAAAQCLHDYNFERYLQSFDTMAPEARLATGWLVMKVDTTATAQLTAELQAPVRARRTRALQIAVTLQLVPELFDAIKLLLNDEDHYTRLDAVRTLANCDLHESQQALRRMLLDHSPLVAQAAEEALARFAERSPAPPELLTGKVRHSEDDMPTDTLAPSAAGA</sequence>
<evidence type="ECO:0000313" key="3">
    <source>
        <dbReference type="Proteomes" id="UP000315017"/>
    </source>
</evidence>
<protein>
    <submittedName>
        <fullName evidence="2">HEAT repeat protein</fullName>
    </submittedName>
</protein>
<dbReference type="AlphaFoldDB" id="A0A517Y5D2"/>
<dbReference type="KEGG" id="aagg:ETAA8_05160"/>
<organism evidence="2 3">
    <name type="scientific">Anatilimnocola aggregata</name>
    <dbReference type="NCBI Taxonomy" id="2528021"/>
    <lineage>
        <taxon>Bacteria</taxon>
        <taxon>Pseudomonadati</taxon>
        <taxon>Planctomycetota</taxon>
        <taxon>Planctomycetia</taxon>
        <taxon>Pirellulales</taxon>
        <taxon>Pirellulaceae</taxon>
        <taxon>Anatilimnocola</taxon>
    </lineage>
</organism>
<evidence type="ECO:0000256" key="1">
    <source>
        <dbReference type="SAM" id="MobiDB-lite"/>
    </source>
</evidence>
<dbReference type="Pfam" id="PF13646">
    <property type="entry name" value="HEAT_2"/>
    <property type="match status" value="2"/>
</dbReference>
<dbReference type="Gene3D" id="1.25.10.10">
    <property type="entry name" value="Leucine-rich Repeat Variant"/>
    <property type="match status" value="2"/>
</dbReference>
<dbReference type="OrthoDB" id="231319at2"/>
<dbReference type="EMBL" id="CP036274">
    <property type="protein sequence ID" value="QDU25448.1"/>
    <property type="molecule type" value="Genomic_DNA"/>
</dbReference>
<dbReference type="SMART" id="SM00567">
    <property type="entry name" value="EZ_HEAT"/>
    <property type="match status" value="2"/>
</dbReference>
<reference evidence="2 3" key="1">
    <citation type="submission" date="2019-02" db="EMBL/GenBank/DDBJ databases">
        <title>Deep-cultivation of Planctomycetes and their phenomic and genomic characterization uncovers novel biology.</title>
        <authorList>
            <person name="Wiegand S."/>
            <person name="Jogler M."/>
            <person name="Boedeker C."/>
            <person name="Pinto D."/>
            <person name="Vollmers J."/>
            <person name="Rivas-Marin E."/>
            <person name="Kohn T."/>
            <person name="Peeters S.H."/>
            <person name="Heuer A."/>
            <person name="Rast P."/>
            <person name="Oberbeckmann S."/>
            <person name="Bunk B."/>
            <person name="Jeske O."/>
            <person name="Meyerdierks A."/>
            <person name="Storesund J.E."/>
            <person name="Kallscheuer N."/>
            <person name="Luecker S."/>
            <person name="Lage O.M."/>
            <person name="Pohl T."/>
            <person name="Merkel B.J."/>
            <person name="Hornburger P."/>
            <person name="Mueller R.-W."/>
            <person name="Bruemmer F."/>
            <person name="Labrenz M."/>
            <person name="Spormann A.M."/>
            <person name="Op den Camp H."/>
            <person name="Overmann J."/>
            <person name="Amann R."/>
            <person name="Jetten M.S.M."/>
            <person name="Mascher T."/>
            <person name="Medema M.H."/>
            <person name="Devos D.P."/>
            <person name="Kaster A.-K."/>
            <person name="Ovreas L."/>
            <person name="Rohde M."/>
            <person name="Galperin M.Y."/>
            <person name="Jogler C."/>
        </authorList>
    </citation>
    <scope>NUCLEOTIDE SEQUENCE [LARGE SCALE GENOMIC DNA]</scope>
    <source>
        <strain evidence="2 3">ETA_A8</strain>
    </source>
</reference>
<gene>
    <name evidence="2" type="ORF">ETAA8_05160</name>
</gene>
<dbReference type="RefSeq" id="WP_145084403.1">
    <property type="nucleotide sequence ID" value="NZ_CP036274.1"/>
</dbReference>
<proteinExistence type="predicted"/>
<keyword evidence="3" id="KW-1185">Reference proteome</keyword>
<dbReference type="InterPro" id="IPR011989">
    <property type="entry name" value="ARM-like"/>
</dbReference>
<dbReference type="Proteomes" id="UP000315017">
    <property type="component" value="Chromosome"/>
</dbReference>
<dbReference type="InterPro" id="IPR016024">
    <property type="entry name" value="ARM-type_fold"/>
</dbReference>
<dbReference type="InterPro" id="IPR004155">
    <property type="entry name" value="PBS_lyase_HEAT"/>
</dbReference>
<accession>A0A517Y5D2</accession>